<dbReference type="Pfam" id="PF02589">
    <property type="entry name" value="LUD_dom"/>
    <property type="match status" value="1"/>
</dbReference>
<dbReference type="Proteomes" id="UP000177555">
    <property type="component" value="Unassembled WGS sequence"/>
</dbReference>
<reference evidence="2 3" key="1">
    <citation type="journal article" date="2016" name="Nat. Commun.">
        <title>Thousands of microbial genomes shed light on interconnected biogeochemical processes in an aquifer system.</title>
        <authorList>
            <person name="Anantharaman K."/>
            <person name="Brown C.T."/>
            <person name="Hug L.A."/>
            <person name="Sharon I."/>
            <person name="Castelle C.J."/>
            <person name="Probst A.J."/>
            <person name="Thomas B.C."/>
            <person name="Singh A."/>
            <person name="Wilkins M.J."/>
            <person name="Karaoz U."/>
            <person name="Brodie E.L."/>
            <person name="Williams K.H."/>
            <person name="Hubbard S.S."/>
            <person name="Banfield J.F."/>
        </authorList>
    </citation>
    <scope>NUCLEOTIDE SEQUENCE [LARGE SCALE GENOMIC DNA]</scope>
</reference>
<protein>
    <recommendedName>
        <fullName evidence="1">LUD domain-containing protein</fullName>
    </recommendedName>
</protein>
<gene>
    <name evidence="2" type="ORF">A2867_00775</name>
</gene>
<dbReference type="AlphaFoldDB" id="A0A1F5JLR0"/>
<dbReference type="PANTHER" id="PTHR36179">
    <property type="entry name" value="LUD_DOM DOMAIN-CONTAINING PROTEIN"/>
    <property type="match status" value="1"/>
</dbReference>
<proteinExistence type="predicted"/>
<dbReference type="InterPro" id="IPR003741">
    <property type="entry name" value="LUD_dom"/>
</dbReference>
<evidence type="ECO:0000259" key="1">
    <source>
        <dbReference type="Pfam" id="PF02589"/>
    </source>
</evidence>
<evidence type="ECO:0000313" key="2">
    <source>
        <dbReference type="EMBL" id="OGE29488.1"/>
    </source>
</evidence>
<name>A0A1F5JLR0_9BACT</name>
<dbReference type="PANTHER" id="PTHR36179:SF2">
    <property type="entry name" value="LUD DOMAIN-CONTAINING PROTEIN"/>
    <property type="match status" value="1"/>
</dbReference>
<organism evidence="2 3">
    <name type="scientific">Candidatus Daviesbacteria bacterium RIFCSPHIGHO2_01_FULL_40_11</name>
    <dbReference type="NCBI Taxonomy" id="1797762"/>
    <lineage>
        <taxon>Bacteria</taxon>
        <taxon>Candidatus Daviesiibacteriota</taxon>
    </lineage>
</organism>
<dbReference type="SUPFAM" id="SSF100950">
    <property type="entry name" value="NagB/RpiA/CoA transferase-like"/>
    <property type="match status" value="1"/>
</dbReference>
<dbReference type="GO" id="GO:0005198">
    <property type="term" value="F:structural molecule activity"/>
    <property type="evidence" value="ECO:0007669"/>
    <property type="project" value="InterPro"/>
</dbReference>
<accession>A0A1F5JLR0</accession>
<feature type="domain" description="LUD" evidence="1">
    <location>
        <begin position="14"/>
        <end position="199"/>
    </location>
</feature>
<evidence type="ECO:0000313" key="3">
    <source>
        <dbReference type="Proteomes" id="UP000177555"/>
    </source>
</evidence>
<sequence length="205" mass="22700">MSKWDQLANKETIDNTIEALKKNGIDARFVGNREEAKRLVLEFVPDGSEVMTMTSTTLETIGLSGEINRKKSKFKPVRDKLYAMDRTTQTQEMNRLGAAPEYVLGSVHAVTEDGHVLIASNTGSQLPAYAYGALTVLWVVGAQKIVKDTKEGLKRIYEHSLPLESERAKKAYGVPGSSVNKILIINKEVQPQRIALILVNEVLGF</sequence>
<dbReference type="InterPro" id="IPR037171">
    <property type="entry name" value="NagB/RpiA_transferase-like"/>
</dbReference>
<comment type="caution">
    <text evidence="2">The sequence shown here is derived from an EMBL/GenBank/DDBJ whole genome shotgun (WGS) entry which is preliminary data.</text>
</comment>
<dbReference type="EMBL" id="MFCP01000005">
    <property type="protein sequence ID" value="OGE29488.1"/>
    <property type="molecule type" value="Genomic_DNA"/>
</dbReference>